<name>A0A151Z8L4_TIELA</name>
<organism evidence="1 2">
    <name type="scientific">Tieghemostelium lacteum</name>
    <name type="common">Slime mold</name>
    <name type="synonym">Dictyostelium lacteum</name>
    <dbReference type="NCBI Taxonomy" id="361077"/>
    <lineage>
        <taxon>Eukaryota</taxon>
        <taxon>Amoebozoa</taxon>
        <taxon>Evosea</taxon>
        <taxon>Eumycetozoa</taxon>
        <taxon>Dictyostelia</taxon>
        <taxon>Dictyosteliales</taxon>
        <taxon>Raperosteliaceae</taxon>
        <taxon>Tieghemostelium</taxon>
    </lineage>
</organism>
<dbReference type="AlphaFoldDB" id="A0A151Z8L4"/>
<dbReference type="InParanoid" id="A0A151Z8L4"/>
<dbReference type="SUPFAM" id="SSF117281">
    <property type="entry name" value="Kelch motif"/>
    <property type="match status" value="1"/>
</dbReference>
<evidence type="ECO:0000313" key="2">
    <source>
        <dbReference type="Proteomes" id="UP000076078"/>
    </source>
</evidence>
<dbReference type="Proteomes" id="UP000076078">
    <property type="component" value="Unassembled WGS sequence"/>
</dbReference>
<sequence length="299" mass="34844">MDSFNSFKYRLTREGIDQIDLNKLERKSVAKDVSTENGSALPIEVLGQYNYSFPHMYRLNGGRFQVLNLTDPQPKWKVFKYGIGKQVQFESCCYSLSNNKFYVCGGIVKATWRSFHKDTLGCRDIIEYNLTQNTTTRIGKMKVATCSHSMILDNFDNLLIIGGFGVTKKAPENRIEIFNLVNRQIDIYYFDDEFGELECLGISCYNPYDRHLYIFAFQKESHVMLFLKINLLTKAKVKLSTPDFNPQRFGPLECIDKNQIAQISIDQTEIRKYDIKNNQWQCYATHTEMSPYAFEYKLK</sequence>
<dbReference type="EMBL" id="LODT01000037">
    <property type="protein sequence ID" value="KYQ90292.1"/>
    <property type="molecule type" value="Genomic_DNA"/>
</dbReference>
<comment type="caution">
    <text evidence="1">The sequence shown here is derived from an EMBL/GenBank/DDBJ whole genome shotgun (WGS) entry which is preliminary data.</text>
</comment>
<dbReference type="InterPro" id="IPR015915">
    <property type="entry name" value="Kelch-typ_b-propeller"/>
</dbReference>
<gene>
    <name evidence="1" type="ORF">DLAC_08895</name>
</gene>
<keyword evidence="2" id="KW-1185">Reference proteome</keyword>
<evidence type="ECO:0000313" key="1">
    <source>
        <dbReference type="EMBL" id="KYQ90292.1"/>
    </source>
</evidence>
<proteinExistence type="predicted"/>
<protein>
    <submittedName>
        <fullName evidence="1">Uncharacterized protein</fullName>
    </submittedName>
</protein>
<dbReference type="Gene3D" id="2.120.10.80">
    <property type="entry name" value="Kelch-type beta propeller"/>
    <property type="match status" value="1"/>
</dbReference>
<accession>A0A151Z8L4</accession>
<reference evidence="1 2" key="1">
    <citation type="submission" date="2015-12" db="EMBL/GenBank/DDBJ databases">
        <title>Dictyostelia acquired genes for synthesis and detection of signals that induce cell-type specialization by lateral gene transfer from prokaryotes.</title>
        <authorList>
            <person name="Gloeckner G."/>
            <person name="Schaap P."/>
        </authorList>
    </citation>
    <scope>NUCLEOTIDE SEQUENCE [LARGE SCALE GENOMIC DNA]</scope>
    <source>
        <strain evidence="1 2">TK</strain>
    </source>
</reference>